<keyword evidence="4 6" id="KW-1133">Transmembrane helix</keyword>
<protein>
    <submittedName>
        <fullName evidence="7">Lysylphosphatidylglycerol synthase domain-containing protein</fullName>
    </submittedName>
</protein>
<dbReference type="Pfam" id="PF03706">
    <property type="entry name" value="LPG_synthase_TM"/>
    <property type="match status" value="1"/>
</dbReference>
<dbReference type="InterPro" id="IPR022791">
    <property type="entry name" value="L-PG_synthase/AglD"/>
</dbReference>
<evidence type="ECO:0000313" key="7">
    <source>
        <dbReference type="EMBL" id="MDC5697632.1"/>
    </source>
</evidence>
<feature type="transmembrane region" description="Helical" evidence="6">
    <location>
        <begin position="190"/>
        <end position="209"/>
    </location>
</feature>
<evidence type="ECO:0000256" key="1">
    <source>
        <dbReference type="ARBA" id="ARBA00004651"/>
    </source>
</evidence>
<evidence type="ECO:0000256" key="3">
    <source>
        <dbReference type="ARBA" id="ARBA00022692"/>
    </source>
</evidence>
<proteinExistence type="predicted"/>
<keyword evidence="8" id="KW-1185">Reference proteome</keyword>
<evidence type="ECO:0000256" key="4">
    <source>
        <dbReference type="ARBA" id="ARBA00022989"/>
    </source>
</evidence>
<feature type="transmembrane region" description="Helical" evidence="6">
    <location>
        <begin position="12"/>
        <end position="31"/>
    </location>
</feature>
<dbReference type="RefSeq" id="WP_272462209.1">
    <property type="nucleotide sequence ID" value="NZ_JAPFQL010000039.1"/>
</dbReference>
<feature type="transmembrane region" description="Helical" evidence="6">
    <location>
        <begin position="150"/>
        <end position="170"/>
    </location>
</feature>
<keyword evidence="5 6" id="KW-0472">Membrane</keyword>
<feature type="transmembrane region" description="Helical" evidence="6">
    <location>
        <begin position="120"/>
        <end position="144"/>
    </location>
</feature>
<comment type="subcellular location">
    <subcellularLocation>
        <location evidence="1">Cell membrane</location>
        <topology evidence="1">Multi-pass membrane protein</topology>
    </subcellularLocation>
</comment>
<name>A0ABT5GHA4_9MICO</name>
<keyword evidence="3 6" id="KW-0812">Transmembrane</keyword>
<sequence>MDRGRLLTAVRVGIAVVTLGAVVYAVARNWADVSVHLGKVSLGAFAAATLAAAVGTWLTMIGWRIILRDLGSNLHLAPATGVYFVGQLGKYLPGSLWSVLVQADIAAHLRVPRRRTAVTGLLALGLALLTGVLVGLPSVGFLLRQSGEGFSWWLVLAVPLVVLLLVPRLLNWSIATMLRLIRRPPLEHELSAGALLKAVITFVLVWLSFGVHTWLLATAVAGEAPHPDLGTAALTGYALSVSLGMLLIVLPAGLGAREGLLTLILSAAIPTPAAAAVAIMSRFIVTLLDVVAALVGWLYARSHDLLSARRERALEPEG</sequence>
<evidence type="ECO:0000256" key="6">
    <source>
        <dbReference type="SAM" id="Phobius"/>
    </source>
</evidence>
<dbReference type="Proteomes" id="UP001150259">
    <property type="component" value="Unassembled WGS sequence"/>
</dbReference>
<evidence type="ECO:0000256" key="2">
    <source>
        <dbReference type="ARBA" id="ARBA00022475"/>
    </source>
</evidence>
<feature type="transmembrane region" description="Helical" evidence="6">
    <location>
        <begin position="283"/>
        <end position="300"/>
    </location>
</feature>
<dbReference type="EMBL" id="JAPFQL010000039">
    <property type="protein sequence ID" value="MDC5697632.1"/>
    <property type="molecule type" value="Genomic_DNA"/>
</dbReference>
<evidence type="ECO:0000313" key="8">
    <source>
        <dbReference type="Proteomes" id="UP001150259"/>
    </source>
</evidence>
<accession>A0ABT5GHA4</accession>
<feature type="transmembrane region" description="Helical" evidence="6">
    <location>
        <begin position="259"/>
        <end position="277"/>
    </location>
</feature>
<feature type="transmembrane region" description="Helical" evidence="6">
    <location>
        <begin position="43"/>
        <end position="66"/>
    </location>
</feature>
<comment type="caution">
    <text evidence="7">The sequence shown here is derived from an EMBL/GenBank/DDBJ whole genome shotgun (WGS) entry which is preliminary data.</text>
</comment>
<organism evidence="7 8">
    <name type="scientific">Intrasporangium calvum</name>
    <dbReference type="NCBI Taxonomy" id="53358"/>
    <lineage>
        <taxon>Bacteria</taxon>
        <taxon>Bacillati</taxon>
        <taxon>Actinomycetota</taxon>
        <taxon>Actinomycetes</taxon>
        <taxon>Micrococcales</taxon>
        <taxon>Intrasporangiaceae</taxon>
        <taxon>Intrasporangium</taxon>
    </lineage>
</organism>
<evidence type="ECO:0000256" key="5">
    <source>
        <dbReference type="ARBA" id="ARBA00023136"/>
    </source>
</evidence>
<reference evidence="7 8" key="1">
    <citation type="submission" date="2022-11" db="EMBL/GenBank/DDBJ databases">
        <title>Anaerobic phenanthrene biodegradation by a DNRA strain PheN6.</title>
        <authorList>
            <person name="Zhang Z."/>
        </authorList>
    </citation>
    <scope>NUCLEOTIDE SEQUENCE [LARGE SCALE GENOMIC DNA]</scope>
    <source>
        <strain evidence="7 8">PheN6</strain>
    </source>
</reference>
<keyword evidence="2" id="KW-1003">Cell membrane</keyword>
<feature type="transmembrane region" description="Helical" evidence="6">
    <location>
        <begin position="229"/>
        <end position="252"/>
    </location>
</feature>
<gene>
    <name evidence="7" type="ORF">OO014_10210</name>
</gene>